<dbReference type="GO" id="GO:1990904">
    <property type="term" value="C:ribonucleoprotein complex"/>
    <property type="evidence" value="ECO:0007669"/>
    <property type="project" value="UniProtKB-KW"/>
</dbReference>
<evidence type="ECO:0000313" key="7">
    <source>
        <dbReference type="Proteomes" id="UP000092666"/>
    </source>
</evidence>
<feature type="region of interest" description="Disordered" evidence="4">
    <location>
        <begin position="119"/>
        <end position="162"/>
    </location>
</feature>
<sequence length="162" mass="17437">MSADLQWLLVRKWNSFQVKGGNGPTFSREKGNLLNRHSHKFSGLANSKVINIYANPEGGITITKVKADAKPNQVASARTHVNLRRSTGPRRANKIAAAETAGKGYRADLRQVAVARASALARASTRTANPPKSYPKKQRGSKKASASASASGKKEDDVIELD</sequence>
<dbReference type="GO" id="GO:0005840">
    <property type="term" value="C:ribosome"/>
    <property type="evidence" value="ECO:0007669"/>
    <property type="project" value="UniProtKB-KW"/>
</dbReference>
<protein>
    <submittedName>
        <fullName evidence="6">50S small subunit ribosomal protein L28e</fullName>
    </submittedName>
</protein>
<evidence type="ECO:0000256" key="1">
    <source>
        <dbReference type="ARBA" id="ARBA00007926"/>
    </source>
</evidence>
<dbReference type="EMBL" id="KV700130">
    <property type="protein sequence ID" value="OCF32043.1"/>
    <property type="molecule type" value="Genomic_DNA"/>
</dbReference>
<dbReference type="Pfam" id="PF01778">
    <property type="entry name" value="Ribosomal_L28e"/>
    <property type="match status" value="1"/>
</dbReference>
<evidence type="ECO:0000256" key="2">
    <source>
        <dbReference type="ARBA" id="ARBA00022980"/>
    </source>
</evidence>
<dbReference type="GO" id="GO:0003735">
    <property type="term" value="F:structural constituent of ribosome"/>
    <property type="evidence" value="ECO:0007669"/>
    <property type="project" value="InterPro"/>
</dbReference>
<organism evidence="6 7">
    <name type="scientific">Kwoniella heveanensis BCC8398</name>
    <dbReference type="NCBI Taxonomy" id="1296120"/>
    <lineage>
        <taxon>Eukaryota</taxon>
        <taxon>Fungi</taxon>
        <taxon>Dikarya</taxon>
        <taxon>Basidiomycota</taxon>
        <taxon>Agaricomycotina</taxon>
        <taxon>Tremellomycetes</taxon>
        <taxon>Tremellales</taxon>
        <taxon>Cryptococcaceae</taxon>
        <taxon>Kwoniella</taxon>
    </lineage>
</organism>
<evidence type="ECO:0000259" key="5">
    <source>
        <dbReference type="Pfam" id="PF01778"/>
    </source>
</evidence>
<feature type="domain" description="Ribosomal eL28/Mak16" evidence="5">
    <location>
        <begin position="5"/>
        <end position="122"/>
    </location>
</feature>
<dbReference type="GO" id="GO:0006412">
    <property type="term" value="P:translation"/>
    <property type="evidence" value="ECO:0007669"/>
    <property type="project" value="InterPro"/>
</dbReference>
<dbReference type="PANTHER" id="PTHR10544">
    <property type="entry name" value="60S RIBOSOMAL PROTEIN L28"/>
    <property type="match status" value="1"/>
</dbReference>
<accession>A0A1B9GM24</accession>
<proteinExistence type="inferred from homology"/>
<dbReference type="Proteomes" id="UP000092666">
    <property type="component" value="Unassembled WGS sequence"/>
</dbReference>
<feature type="compositionally biased region" description="Low complexity" evidence="4">
    <location>
        <begin position="119"/>
        <end position="128"/>
    </location>
</feature>
<keyword evidence="7" id="KW-1185">Reference proteome</keyword>
<reference evidence="6 7" key="1">
    <citation type="submission" date="2013-07" db="EMBL/GenBank/DDBJ databases">
        <title>The Genome Sequence of Cryptococcus heveanensis BCC8398.</title>
        <authorList>
            <consortium name="The Broad Institute Genome Sequencing Platform"/>
            <person name="Cuomo C."/>
            <person name="Litvintseva A."/>
            <person name="Chen Y."/>
            <person name="Heitman J."/>
            <person name="Sun S."/>
            <person name="Springer D."/>
            <person name="Dromer F."/>
            <person name="Young S.K."/>
            <person name="Zeng Q."/>
            <person name="Gargeya S."/>
            <person name="Fitzgerald M."/>
            <person name="Abouelleil A."/>
            <person name="Alvarado L."/>
            <person name="Berlin A.M."/>
            <person name="Chapman S.B."/>
            <person name="Dewar J."/>
            <person name="Goldberg J."/>
            <person name="Griggs A."/>
            <person name="Gujja S."/>
            <person name="Hansen M."/>
            <person name="Howarth C."/>
            <person name="Imamovic A."/>
            <person name="Larimer J."/>
            <person name="McCowan C."/>
            <person name="Murphy C."/>
            <person name="Pearson M."/>
            <person name="Priest M."/>
            <person name="Roberts A."/>
            <person name="Saif S."/>
            <person name="Shea T."/>
            <person name="Sykes S."/>
            <person name="Wortman J."/>
            <person name="Nusbaum C."/>
            <person name="Birren B."/>
        </authorList>
    </citation>
    <scope>NUCLEOTIDE SEQUENCE [LARGE SCALE GENOMIC DNA]</scope>
    <source>
        <strain evidence="6 7">BCC8398</strain>
    </source>
</reference>
<gene>
    <name evidence="6" type="ORF">I316_06199</name>
</gene>
<dbReference type="InterPro" id="IPR029004">
    <property type="entry name" value="Ribosomal_eL28/Mak16"/>
</dbReference>
<dbReference type="OrthoDB" id="338850at2759"/>
<name>A0A1B9GM24_9TREE</name>
<keyword evidence="2 6" id="KW-0689">Ribosomal protein</keyword>
<dbReference type="AlphaFoldDB" id="A0A1B9GM24"/>
<comment type="similarity">
    <text evidence="1">Belongs to the eukaryotic ribosomal protein eL28 family.</text>
</comment>
<evidence type="ECO:0000313" key="6">
    <source>
        <dbReference type="EMBL" id="OCF32043.1"/>
    </source>
</evidence>
<dbReference type="STRING" id="1296120.A0A1B9GM24"/>
<evidence type="ECO:0000256" key="4">
    <source>
        <dbReference type="SAM" id="MobiDB-lite"/>
    </source>
</evidence>
<dbReference type="Gene3D" id="3.30.390.110">
    <property type="match status" value="1"/>
</dbReference>
<evidence type="ECO:0000256" key="3">
    <source>
        <dbReference type="ARBA" id="ARBA00023274"/>
    </source>
</evidence>
<reference evidence="7" key="2">
    <citation type="submission" date="2013-12" db="EMBL/GenBank/DDBJ databases">
        <title>Evolution of pathogenesis and genome organization in the Tremellales.</title>
        <authorList>
            <person name="Cuomo C."/>
            <person name="Litvintseva A."/>
            <person name="Heitman J."/>
            <person name="Chen Y."/>
            <person name="Sun S."/>
            <person name="Springer D."/>
            <person name="Dromer F."/>
            <person name="Young S."/>
            <person name="Zeng Q."/>
            <person name="Chapman S."/>
            <person name="Gujja S."/>
            <person name="Saif S."/>
            <person name="Birren B."/>
        </authorList>
    </citation>
    <scope>NUCLEOTIDE SEQUENCE [LARGE SCALE GENOMIC DNA]</scope>
    <source>
        <strain evidence="7">BCC8398</strain>
    </source>
</reference>
<keyword evidence="3" id="KW-0687">Ribonucleoprotein</keyword>
<dbReference type="InterPro" id="IPR002672">
    <property type="entry name" value="Ribosomal_eL28"/>
</dbReference>
<dbReference type="FunFam" id="3.30.390.110:FF:000004">
    <property type="entry name" value="Large subunit ribosomal protein L28e"/>
    <property type="match status" value="1"/>
</dbReference>